<feature type="region of interest" description="Disordered" evidence="1">
    <location>
        <begin position="36"/>
        <end position="59"/>
    </location>
</feature>
<comment type="caution">
    <text evidence="2">The sequence shown here is derived from an EMBL/GenBank/DDBJ whole genome shotgun (WGS) entry which is preliminary data.</text>
</comment>
<proteinExistence type="predicted"/>
<organism evidence="2 3">
    <name type="scientific">Smittium culicis</name>
    <dbReference type="NCBI Taxonomy" id="133412"/>
    <lineage>
        <taxon>Eukaryota</taxon>
        <taxon>Fungi</taxon>
        <taxon>Fungi incertae sedis</taxon>
        <taxon>Zoopagomycota</taxon>
        <taxon>Kickxellomycotina</taxon>
        <taxon>Harpellomycetes</taxon>
        <taxon>Harpellales</taxon>
        <taxon>Legeriomycetaceae</taxon>
        <taxon>Smittium</taxon>
    </lineage>
</organism>
<dbReference type="EMBL" id="LSSN01003269">
    <property type="protein sequence ID" value="OMJ13920.1"/>
    <property type="molecule type" value="Genomic_DNA"/>
</dbReference>
<name>A0A1R1XH17_9FUNG</name>
<feature type="compositionally biased region" description="Basic residues" evidence="1">
    <location>
        <begin position="38"/>
        <end position="47"/>
    </location>
</feature>
<feature type="compositionally biased region" description="Polar residues" evidence="1">
    <location>
        <begin position="48"/>
        <end position="59"/>
    </location>
</feature>
<reference evidence="2 3" key="1">
    <citation type="submission" date="2017-01" db="EMBL/GenBank/DDBJ databases">
        <authorList>
            <person name="Mah S.A."/>
            <person name="Swanson W.J."/>
            <person name="Moy G.W."/>
            <person name="Vacquier V.D."/>
        </authorList>
    </citation>
    <scope>NUCLEOTIDE SEQUENCE [LARGE SCALE GENOMIC DNA]</scope>
    <source>
        <strain evidence="2 3">GSMNP</strain>
    </source>
</reference>
<evidence type="ECO:0000313" key="2">
    <source>
        <dbReference type="EMBL" id="OMJ13920.1"/>
    </source>
</evidence>
<sequence>MGFPGKLPQIIVKDKDPIWNDEVLNTLITAKKAENKSRIQKPFRQRQKSTYQKGSSFKSVPSFQRDMSEEHGYNGIQADRAWIQDKIFKIIPHTIPVYSAFRDGNKFNGYVSESFFNKNQRLQVRSSQAYQNQKGNAERICKLYRERPGNVCCTPLCAAIFDTLTRTENSIDFNYEGMNSNSDIDCCRNREFNLFQGEASEI</sequence>
<dbReference type="Proteomes" id="UP000187283">
    <property type="component" value="Unassembled WGS sequence"/>
</dbReference>
<accession>A0A1R1XH17</accession>
<evidence type="ECO:0000256" key="1">
    <source>
        <dbReference type="SAM" id="MobiDB-lite"/>
    </source>
</evidence>
<evidence type="ECO:0000313" key="3">
    <source>
        <dbReference type="Proteomes" id="UP000187283"/>
    </source>
</evidence>
<gene>
    <name evidence="2" type="ORF">AYI70_g8214</name>
</gene>
<dbReference type="AlphaFoldDB" id="A0A1R1XH17"/>
<keyword evidence="3" id="KW-1185">Reference proteome</keyword>
<protein>
    <submittedName>
        <fullName evidence="2">Uncharacterized protein</fullName>
    </submittedName>
</protein>